<dbReference type="EMBL" id="AFYH01217290">
    <property type="status" value="NOT_ANNOTATED_CDS"/>
    <property type="molecule type" value="Genomic_DNA"/>
</dbReference>
<sequence length="126" mass="14257">RYVSTFKGTVRKDAQKNKTACKTMGPLKVEVPSPKNFLQKHSKEPKLSEKNLEKRIDKNAIKPHVPQRTEHPIMGLQTKKNFVNTNAVEAIVAVPKDPQPIFVDTKKGDKHFLEASGLVPKYINKK</sequence>
<dbReference type="EMBL" id="AFYH01217291">
    <property type="status" value="NOT_ANNOTATED_CDS"/>
    <property type="molecule type" value="Genomic_DNA"/>
</dbReference>
<dbReference type="PANTHER" id="PTHR21490:SF0">
    <property type="entry name" value="ENKURIN"/>
    <property type="match status" value="1"/>
</dbReference>
<accession>H2ZTQ6</accession>
<dbReference type="Ensembl" id="ENSLACT00000000785.1">
    <property type="protein sequence ID" value="ENSLACP00000000777.1"/>
    <property type="gene ID" value="ENSLACG00000000698.1"/>
</dbReference>
<proteinExistence type="predicted"/>
<dbReference type="OMA" id="VFSYSCY"/>
<reference evidence="1" key="3">
    <citation type="submission" date="2025-09" db="UniProtKB">
        <authorList>
            <consortium name="Ensembl"/>
        </authorList>
    </citation>
    <scope>IDENTIFICATION</scope>
</reference>
<protein>
    <submittedName>
        <fullName evidence="1">Enkurin, TRPC channel interacting protein</fullName>
    </submittedName>
</protein>
<keyword evidence="2" id="KW-1185">Reference proteome</keyword>
<reference evidence="2" key="1">
    <citation type="submission" date="2011-08" db="EMBL/GenBank/DDBJ databases">
        <title>The draft genome of Latimeria chalumnae.</title>
        <authorList>
            <person name="Di Palma F."/>
            <person name="Alfoldi J."/>
            <person name="Johnson J."/>
            <person name="Berlin A."/>
            <person name="Gnerre S."/>
            <person name="Jaffe D."/>
            <person name="MacCallum I."/>
            <person name="Young S."/>
            <person name="Walker B.J."/>
            <person name="Lander E."/>
            <person name="Lindblad-Toh K."/>
        </authorList>
    </citation>
    <scope>NUCLEOTIDE SEQUENCE [LARGE SCALE GENOMIC DNA]</scope>
    <source>
        <strain evidence="2">Wild caught</strain>
    </source>
</reference>
<dbReference type="AlphaFoldDB" id="H2ZTQ6"/>
<dbReference type="Proteomes" id="UP000008672">
    <property type="component" value="Unassembled WGS sequence"/>
</dbReference>
<dbReference type="GO" id="GO:0005516">
    <property type="term" value="F:calmodulin binding"/>
    <property type="evidence" value="ECO:0007669"/>
    <property type="project" value="TreeGrafter"/>
</dbReference>
<dbReference type="InParanoid" id="H2ZTQ6"/>
<dbReference type="EMBL" id="AFYH01217289">
    <property type="status" value="NOT_ANNOTATED_CDS"/>
    <property type="molecule type" value="Genomic_DNA"/>
</dbReference>
<evidence type="ECO:0000313" key="2">
    <source>
        <dbReference type="Proteomes" id="UP000008672"/>
    </source>
</evidence>
<dbReference type="HOGENOM" id="CLU_088051_1_1_1"/>
<gene>
    <name evidence="1" type="primary">ENKUR</name>
</gene>
<dbReference type="GeneTree" id="ENSGT00940000153866"/>
<dbReference type="Bgee" id="ENSLACG00000000698">
    <property type="expression patterns" value="Expressed in muscle tissue and 4 other cell types or tissues"/>
</dbReference>
<dbReference type="InterPro" id="IPR052102">
    <property type="entry name" value="Enkurin_domain-protein"/>
</dbReference>
<reference evidence="1" key="2">
    <citation type="submission" date="2025-08" db="UniProtKB">
        <authorList>
            <consortium name="Ensembl"/>
        </authorList>
    </citation>
    <scope>IDENTIFICATION</scope>
</reference>
<dbReference type="eggNOG" id="ENOG502QT8E">
    <property type="taxonomic scope" value="Eukaryota"/>
</dbReference>
<organism evidence="1 2">
    <name type="scientific">Latimeria chalumnae</name>
    <name type="common">Coelacanth</name>
    <dbReference type="NCBI Taxonomy" id="7897"/>
    <lineage>
        <taxon>Eukaryota</taxon>
        <taxon>Metazoa</taxon>
        <taxon>Chordata</taxon>
        <taxon>Craniata</taxon>
        <taxon>Vertebrata</taxon>
        <taxon>Euteleostomi</taxon>
        <taxon>Coelacanthiformes</taxon>
        <taxon>Coelacanthidae</taxon>
        <taxon>Latimeria</taxon>
    </lineage>
</organism>
<dbReference type="PANTHER" id="PTHR21490">
    <property type="entry name" value="ENKURIN-RELATED"/>
    <property type="match status" value="1"/>
</dbReference>
<dbReference type="GO" id="GO:0001669">
    <property type="term" value="C:acrosomal vesicle"/>
    <property type="evidence" value="ECO:0007669"/>
    <property type="project" value="TreeGrafter"/>
</dbReference>
<dbReference type="GO" id="GO:0005879">
    <property type="term" value="C:axonemal microtubule"/>
    <property type="evidence" value="ECO:0007669"/>
    <property type="project" value="TreeGrafter"/>
</dbReference>
<name>H2ZTQ6_LATCH</name>
<evidence type="ECO:0000313" key="1">
    <source>
        <dbReference type="Ensembl" id="ENSLACP00000000777.1"/>
    </source>
</evidence>
<dbReference type="STRING" id="7897.ENSLACP00000000777"/>